<evidence type="ECO:0000259" key="7">
    <source>
        <dbReference type="PROSITE" id="PS50235"/>
    </source>
</evidence>
<reference evidence="9 10" key="1">
    <citation type="submission" date="2018-03" db="EMBL/GenBank/DDBJ databases">
        <authorList>
            <person name="Fogelqvist J."/>
        </authorList>
    </citation>
    <scope>NUCLEOTIDE SEQUENCE [LARGE SCALE GENOMIC DNA]</scope>
</reference>
<dbReference type="InterPro" id="IPR001394">
    <property type="entry name" value="Peptidase_C19_UCH"/>
</dbReference>
<evidence type="ECO:0000256" key="6">
    <source>
        <dbReference type="SAM" id="MobiDB-lite"/>
    </source>
</evidence>
<dbReference type="GO" id="GO:0008270">
    <property type="term" value="F:zinc ion binding"/>
    <property type="evidence" value="ECO:0007669"/>
    <property type="project" value="UniProtKB-KW"/>
</dbReference>
<dbReference type="PANTHER" id="PTHR21646:SF39">
    <property type="entry name" value="UBIQUITIN CARBOXYL-TERMINAL HYDROLASE 16"/>
    <property type="match status" value="1"/>
</dbReference>
<keyword evidence="5" id="KW-0788">Thiol protease</keyword>
<dbReference type="InterPro" id="IPR050185">
    <property type="entry name" value="Ub_carboxyl-term_hydrolase"/>
</dbReference>
<feature type="region of interest" description="Disordered" evidence="6">
    <location>
        <begin position="78"/>
        <end position="106"/>
    </location>
</feature>
<dbReference type="Proteomes" id="UP000290189">
    <property type="component" value="Unassembled WGS sequence"/>
</dbReference>
<feature type="domain" description="UBP-type" evidence="8">
    <location>
        <begin position="127"/>
        <end position="229"/>
    </location>
</feature>
<keyword evidence="5" id="KW-0378">Hydrolase</keyword>
<dbReference type="GO" id="GO:0004843">
    <property type="term" value="F:cysteine-type deubiquitinase activity"/>
    <property type="evidence" value="ECO:0007669"/>
    <property type="project" value="UniProtKB-UniRule"/>
</dbReference>
<dbReference type="PROSITE" id="PS50235">
    <property type="entry name" value="USP_3"/>
    <property type="match status" value="1"/>
</dbReference>
<evidence type="ECO:0000313" key="10">
    <source>
        <dbReference type="Proteomes" id="UP000290189"/>
    </source>
</evidence>
<evidence type="ECO:0000256" key="1">
    <source>
        <dbReference type="ARBA" id="ARBA00022723"/>
    </source>
</evidence>
<dbReference type="PANTHER" id="PTHR21646">
    <property type="entry name" value="UBIQUITIN CARBOXYL-TERMINAL HYDROLASE"/>
    <property type="match status" value="1"/>
</dbReference>
<comment type="similarity">
    <text evidence="5">Belongs to the peptidase C19 family.</text>
</comment>
<proteinExistence type="inferred from homology"/>
<dbReference type="GO" id="GO:0016579">
    <property type="term" value="P:protein deubiquitination"/>
    <property type="evidence" value="ECO:0007669"/>
    <property type="project" value="InterPro"/>
</dbReference>
<keyword evidence="2 4" id="KW-0863">Zinc-finger</keyword>
<dbReference type="EMBL" id="OVEO01000008">
    <property type="protein sequence ID" value="SPQ97591.1"/>
    <property type="molecule type" value="Genomic_DNA"/>
</dbReference>
<evidence type="ECO:0000256" key="4">
    <source>
        <dbReference type="PROSITE-ProRule" id="PRU00502"/>
    </source>
</evidence>
<comment type="catalytic activity">
    <reaction evidence="5">
        <text>Thiol-dependent hydrolysis of ester, thioester, amide, peptide and isopeptide bonds formed by the C-terminal Gly of ubiquitin (a 76-residue protein attached to proteins as an intracellular targeting signal).</text>
        <dbReference type="EC" id="3.4.19.12"/>
    </reaction>
</comment>
<keyword evidence="1" id="KW-0479">Metal-binding</keyword>
<dbReference type="InterPro" id="IPR018200">
    <property type="entry name" value="USP_CS"/>
</dbReference>
<dbReference type="PROSITE" id="PS00973">
    <property type="entry name" value="USP_2"/>
    <property type="match status" value="1"/>
</dbReference>
<geneLocation type="mitochondrion" evidence="9"/>
<dbReference type="EC" id="3.4.19.12" evidence="5"/>
<dbReference type="SUPFAM" id="SSF57850">
    <property type="entry name" value="RING/U-box"/>
    <property type="match status" value="1"/>
</dbReference>
<accession>A0A3P3YBN9</accession>
<protein>
    <recommendedName>
        <fullName evidence="5">Ubiquitin carboxyl-terminal hydrolase</fullName>
        <ecNumber evidence="5">3.4.19.12</ecNumber>
    </recommendedName>
</protein>
<sequence>MATTPIASGRTSSDASPYNKHCYRVNNNSCRCERPASQCFAVCGFHRTRSAVPPEHSSGPIGAVRTQRALATGPVAMGKPVRERAGRRSGGEKRDRRKAAAQKQDAAARCMTASRGSSSSSGAAAAAACAHVTKATAKGAKAHRKRLTVDHCQSCDAPSAWLCLTCGNVGCGRDDAGHAEEHFKSNGIKHCISFCAMQARFWCYACDDEVDIDPEAMFAKTWRRQALDKLTKTLTLKSARERNSNDDDDAVKKYANEMANSGDVSGPRGIKNIGNTCFFASLMQSVCVARPLRAYFNKKSSADDRPLHAGLRAFSSLLLSSGSAANPGALLDLVSQRHRIFRGRQQHDAHELLRCLVAALHEEYLDDVVAMRKAAVRSWDVDDMRRFLREAMPALPNDVVDDLAPLLVDSKYDDDLVPEQHRDAFASLHRALRHGRSPFIRVTLPSLVDDTFGGMLQSHIRCLACQHVSNTLEPCYDLSLSITPSVALASPRHHQRKTPKKASTVPEDEDVLVAVTIDLLVDAVVNLSISAVEVHESTVRQQYKASQAQLRGPCTVSDCLRAFFSAEILTGDNAYDCSKCKRRSASSKLYTVERTPAVLVLHLKRFSQDGRRLHKEDKHIGFDIDLDLRPYSSSSSASYSLFAVVVHMGSMGGGHYVAYVKRHGDQWMYFSDATVAPVSVERVLSQQAYLLLYERTG</sequence>
<keyword evidence="5" id="KW-0645">Protease</keyword>
<dbReference type="InterPro" id="IPR028889">
    <property type="entry name" value="USP"/>
</dbReference>
<name>A0A3P3YBN9_PLABS</name>
<dbReference type="Pfam" id="PF02148">
    <property type="entry name" value="zf-UBP"/>
    <property type="match status" value="1"/>
</dbReference>
<evidence type="ECO:0000256" key="5">
    <source>
        <dbReference type="RuleBase" id="RU366025"/>
    </source>
</evidence>
<dbReference type="InterPro" id="IPR038765">
    <property type="entry name" value="Papain-like_cys_pep_sf"/>
</dbReference>
<feature type="compositionally biased region" description="Basic and acidic residues" evidence="6">
    <location>
        <begin position="80"/>
        <end position="94"/>
    </location>
</feature>
<feature type="domain" description="USP" evidence="7">
    <location>
        <begin position="268"/>
        <end position="696"/>
    </location>
</feature>
<dbReference type="SMART" id="SM00290">
    <property type="entry name" value="ZnF_UBP"/>
    <property type="match status" value="1"/>
</dbReference>
<keyword evidence="5" id="KW-0833">Ubl conjugation pathway</keyword>
<evidence type="ECO:0000256" key="3">
    <source>
        <dbReference type="ARBA" id="ARBA00022833"/>
    </source>
</evidence>
<dbReference type="PROSITE" id="PS00972">
    <property type="entry name" value="USP_1"/>
    <property type="match status" value="1"/>
</dbReference>
<evidence type="ECO:0000259" key="8">
    <source>
        <dbReference type="PROSITE" id="PS50271"/>
    </source>
</evidence>
<dbReference type="Gene3D" id="3.90.70.10">
    <property type="entry name" value="Cysteine proteinases"/>
    <property type="match status" value="1"/>
</dbReference>
<dbReference type="SUPFAM" id="SSF54001">
    <property type="entry name" value="Cysteine proteinases"/>
    <property type="match status" value="1"/>
</dbReference>
<gene>
    <name evidence="9" type="ORF">PLBR_LOCUS4806</name>
</gene>
<evidence type="ECO:0000313" key="9">
    <source>
        <dbReference type="EMBL" id="SPQ97591.1"/>
    </source>
</evidence>
<keyword evidence="9" id="KW-0496">Mitochondrion</keyword>
<organism evidence="9 10">
    <name type="scientific">Plasmodiophora brassicae</name>
    <name type="common">Clubroot disease agent</name>
    <dbReference type="NCBI Taxonomy" id="37360"/>
    <lineage>
        <taxon>Eukaryota</taxon>
        <taxon>Sar</taxon>
        <taxon>Rhizaria</taxon>
        <taxon>Endomyxa</taxon>
        <taxon>Phytomyxea</taxon>
        <taxon>Plasmodiophorida</taxon>
        <taxon>Plasmodiophoridae</taxon>
        <taxon>Plasmodiophora</taxon>
    </lineage>
</organism>
<evidence type="ECO:0000256" key="2">
    <source>
        <dbReference type="ARBA" id="ARBA00022771"/>
    </source>
</evidence>
<dbReference type="Gene3D" id="3.30.40.10">
    <property type="entry name" value="Zinc/RING finger domain, C3HC4 (zinc finger)"/>
    <property type="match status" value="1"/>
</dbReference>
<dbReference type="InterPro" id="IPR001607">
    <property type="entry name" value="Znf_UBP"/>
</dbReference>
<dbReference type="GO" id="GO:0006508">
    <property type="term" value="P:proteolysis"/>
    <property type="evidence" value="ECO:0007669"/>
    <property type="project" value="UniProtKB-KW"/>
</dbReference>
<dbReference type="InterPro" id="IPR013083">
    <property type="entry name" value="Znf_RING/FYVE/PHD"/>
</dbReference>
<keyword evidence="3" id="KW-0862">Zinc</keyword>
<dbReference type="Pfam" id="PF00443">
    <property type="entry name" value="UCH"/>
    <property type="match status" value="1"/>
</dbReference>
<dbReference type="PROSITE" id="PS50271">
    <property type="entry name" value="ZF_UBP"/>
    <property type="match status" value="1"/>
</dbReference>
<dbReference type="AlphaFoldDB" id="A0A3P3YBN9"/>